<sequence length="64" mass="7197">MKVGIQKTVNIICVIALFLAVTALPIEYYNVLRIVVFAGCLLIVFNQEIKEVLEVIIYTNSIII</sequence>
<gene>
    <name evidence="2" type="ORF">Pbs1_02260</name>
</gene>
<proteinExistence type="predicted"/>
<dbReference type="AlphaFoldDB" id="A0AB33KT93"/>
<organism evidence="2">
    <name type="scientific">Tenacibaculum sp. Pbs-1</name>
    <dbReference type="NCBI Taxonomy" id="3238748"/>
    <lineage>
        <taxon>Bacteria</taxon>
        <taxon>Pseudomonadati</taxon>
        <taxon>Bacteroidota</taxon>
        <taxon>Flavobacteriia</taxon>
        <taxon>Flavobacteriales</taxon>
        <taxon>Flavobacteriaceae</taxon>
        <taxon>Tenacibaculum</taxon>
    </lineage>
</organism>
<dbReference type="InterPro" id="IPR046548">
    <property type="entry name" value="DUF6804"/>
</dbReference>
<evidence type="ECO:0008006" key="3">
    <source>
        <dbReference type="Google" id="ProtNLM"/>
    </source>
</evidence>
<evidence type="ECO:0000256" key="1">
    <source>
        <dbReference type="SAM" id="Phobius"/>
    </source>
</evidence>
<dbReference type="Pfam" id="PF20619">
    <property type="entry name" value="DUF6804"/>
    <property type="match status" value="1"/>
</dbReference>
<keyword evidence="1" id="KW-0812">Transmembrane</keyword>
<dbReference type="EMBL" id="AP035888">
    <property type="protein sequence ID" value="BFP66883.1"/>
    <property type="molecule type" value="Genomic_DNA"/>
</dbReference>
<keyword evidence="1" id="KW-1133">Transmembrane helix</keyword>
<accession>A0AB33KT93</accession>
<reference evidence="2" key="1">
    <citation type="submission" date="2024-08" db="EMBL/GenBank/DDBJ databases">
        <title>Whole genome sequence of Tenacibaculum sp. strain pbs-1 associated with black-spot shell disease in Akoya pearl oysters.</title>
        <authorList>
            <person name="Sakatoku A."/>
            <person name="Suzuki T."/>
            <person name="Hatano K."/>
            <person name="Seki M."/>
            <person name="Tanaka D."/>
            <person name="Nakamura S."/>
            <person name="Suzuki N."/>
            <person name="Isshiki T."/>
        </authorList>
    </citation>
    <scope>NUCLEOTIDE SEQUENCE</scope>
    <source>
        <strain evidence="2">Pbs-1</strain>
    </source>
</reference>
<protein>
    <recommendedName>
        <fullName evidence="3">Phosphatidate cytidylyltransferase</fullName>
    </recommendedName>
</protein>
<evidence type="ECO:0000313" key="2">
    <source>
        <dbReference type="EMBL" id="BFP66883.1"/>
    </source>
</evidence>
<keyword evidence="1" id="KW-0472">Membrane</keyword>
<name>A0AB33KT93_9FLAO</name>
<feature type="transmembrane region" description="Helical" evidence="1">
    <location>
        <begin position="9"/>
        <end position="26"/>
    </location>
</feature>